<keyword evidence="3" id="KW-0808">Transferase</keyword>
<dbReference type="OrthoDB" id="1431934at2759"/>
<dbReference type="Proteomes" id="UP000799767">
    <property type="component" value="Unassembled WGS sequence"/>
</dbReference>
<evidence type="ECO:0000256" key="7">
    <source>
        <dbReference type="ARBA" id="ARBA00022786"/>
    </source>
</evidence>
<dbReference type="PANTHER" id="PTHR11685">
    <property type="entry name" value="RBR FAMILY RING FINGER AND IBR DOMAIN-CONTAINING"/>
    <property type="match status" value="1"/>
</dbReference>
<keyword evidence="8" id="KW-0862">Zinc</keyword>
<dbReference type="GO" id="GO:0016567">
    <property type="term" value="P:protein ubiquitination"/>
    <property type="evidence" value="ECO:0007669"/>
    <property type="project" value="InterPro"/>
</dbReference>
<dbReference type="SUPFAM" id="SSF57850">
    <property type="entry name" value="RING/U-box"/>
    <property type="match status" value="3"/>
</dbReference>
<evidence type="ECO:0000256" key="3">
    <source>
        <dbReference type="ARBA" id="ARBA00022679"/>
    </source>
</evidence>
<dbReference type="EC" id="2.3.2.31" evidence="2"/>
<evidence type="ECO:0000313" key="11">
    <source>
        <dbReference type="EMBL" id="KAF2483140.1"/>
    </source>
</evidence>
<dbReference type="InterPro" id="IPR013083">
    <property type="entry name" value="Znf_RING/FYVE/PHD"/>
</dbReference>
<dbReference type="Gene3D" id="1.20.120.1750">
    <property type="match status" value="1"/>
</dbReference>
<gene>
    <name evidence="11" type="ORF">BDY17DRAFT_142033</name>
</gene>
<dbReference type="Pfam" id="PF01485">
    <property type="entry name" value="IBR"/>
    <property type="match status" value="1"/>
</dbReference>
<evidence type="ECO:0000256" key="1">
    <source>
        <dbReference type="ARBA" id="ARBA00001798"/>
    </source>
</evidence>
<proteinExistence type="predicted"/>
<keyword evidence="5" id="KW-0677">Repeat</keyword>
<evidence type="ECO:0000313" key="12">
    <source>
        <dbReference type="Proteomes" id="UP000799767"/>
    </source>
</evidence>
<feature type="region of interest" description="Disordered" evidence="9">
    <location>
        <begin position="227"/>
        <end position="266"/>
    </location>
</feature>
<evidence type="ECO:0000256" key="6">
    <source>
        <dbReference type="ARBA" id="ARBA00022771"/>
    </source>
</evidence>
<name>A0A6A6PSR3_9PEZI</name>
<dbReference type="Gene3D" id="3.30.40.10">
    <property type="entry name" value="Zinc/RING finger domain, C3HC4 (zinc finger)"/>
    <property type="match status" value="1"/>
</dbReference>
<dbReference type="CDD" id="cd20335">
    <property type="entry name" value="BRcat_RBR"/>
    <property type="match status" value="1"/>
</dbReference>
<dbReference type="RefSeq" id="XP_033589710.1">
    <property type="nucleotide sequence ID" value="XM_033729521.1"/>
</dbReference>
<dbReference type="InterPro" id="IPR044066">
    <property type="entry name" value="TRIAD_supradom"/>
</dbReference>
<keyword evidence="6" id="KW-0863">Zinc-finger</keyword>
<dbReference type="InterPro" id="IPR002867">
    <property type="entry name" value="IBR_dom"/>
</dbReference>
<evidence type="ECO:0000259" key="10">
    <source>
        <dbReference type="PROSITE" id="PS51873"/>
    </source>
</evidence>
<evidence type="ECO:0000256" key="8">
    <source>
        <dbReference type="ARBA" id="ARBA00022833"/>
    </source>
</evidence>
<comment type="catalytic activity">
    <reaction evidence="1">
        <text>[E2 ubiquitin-conjugating enzyme]-S-ubiquitinyl-L-cysteine + [acceptor protein]-L-lysine = [E2 ubiquitin-conjugating enzyme]-L-cysteine + [acceptor protein]-N(6)-ubiquitinyl-L-lysine.</text>
        <dbReference type="EC" id="2.3.2.31"/>
    </reaction>
</comment>
<reference evidence="11" key="1">
    <citation type="journal article" date="2020" name="Stud. Mycol.">
        <title>101 Dothideomycetes genomes: a test case for predicting lifestyles and emergence of pathogens.</title>
        <authorList>
            <person name="Haridas S."/>
            <person name="Albert R."/>
            <person name="Binder M."/>
            <person name="Bloem J."/>
            <person name="Labutti K."/>
            <person name="Salamov A."/>
            <person name="Andreopoulos B."/>
            <person name="Baker S."/>
            <person name="Barry K."/>
            <person name="Bills G."/>
            <person name="Bluhm B."/>
            <person name="Cannon C."/>
            <person name="Castanera R."/>
            <person name="Culley D."/>
            <person name="Daum C."/>
            <person name="Ezra D."/>
            <person name="Gonzalez J."/>
            <person name="Henrissat B."/>
            <person name="Kuo A."/>
            <person name="Liang C."/>
            <person name="Lipzen A."/>
            <person name="Lutzoni F."/>
            <person name="Magnuson J."/>
            <person name="Mondo S."/>
            <person name="Nolan M."/>
            <person name="Ohm R."/>
            <person name="Pangilinan J."/>
            <person name="Park H.-J."/>
            <person name="Ramirez L."/>
            <person name="Alfaro M."/>
            <person name="Sun H."/>
            <person name="Tritt A."/>
            <person name="Yoshinaga Y."/>
            <person name="Zwiers L.-H."/>
            <person name="Turgeon B."/>
            <person name="Goodwin S."/>
            <person name="Spatafora J."/>
            <person name="Crous P."/>
            <person name="Grigoriev I."/>
        </authorList>
    </citation>
    <scope>NUCLEOTIDE SEQUENCE</scope>
    <source>
        <strain evidence="11">CBS 113389</strain>
    </source>
</reference>
<dbReference type="PROSITE" id="PS51873">
    <property type="entry name" value="TRIAD"/>
    <property type="match status" value="1"/>
</dbReference>
<dbReference type="GeneID" id="54470523"/>
<evidence type="ECO:0000256" key="2">
    <source>
        <dbReference type="ARBA" id="ARBA00012251"/>
    </source>
</evidence>
<evidence type="ECO:0000256" key="4">
    <source>
        <dbReference type="ARBA" id="ARBA00022723"/>
    </source>
</evidence>
<organism evidence="11 12">
    <name type="scientific">Neohortaea acidophila</name>
    <dbReference type="NCBI Taxonomy" id="245834"/>
    <lineage>
        <taxon>Eukaryota</taxon>
        <taxon>Fungi</taxon>
        <taxon>Dikarya</taxon>
        <taxon>Ascomycota</taxon>
        <taxon>Pezizomycotina</taxon>
        <taxon>Dothideomycetes</taxon>
        <taxon>Dothideomycetidae</taxon>
        <taxon>Mycosphaerellales</taxon>
        <taxon>Teratosphaeriaceae</taxon>
        <taxon>Neohortaea</taxon>
    </lineage>
</organism>
<dbReference type="InterPro" id="IPR031127">
    <property type="entry name" value="E3_UB_ligase_RBR"/>
</dbReference>
<dbReference type="Pfam" id="PF22191">
    <property type="entry name" value="IBR_1"/>
    <property type="match status" value="1"/>
</dbReference>
<sequence length="266" mass="29674">MRRIKHLCTTCERRLHVNAFPKLPADSDCKHERDTCRRCWHQWLDVQVKTKASNQISCAQCNNTLSQSAVRALATPAVYERYLDAELKAALSADPDFRWCLAPGCESGQVHTEGDIFCCTECGSKACVHCNVAWHEEETCEGYQARMQLQPKEEDKSTAALKKYAKLCPGCGRKFQKNGGCDHIRCTMCRHEFCYLCFADYKDIFGKGNHAHKSSCAHWRPAPVARPAAPPGRPSAARPAAMRPAPMNGALTRLAPSDAVRHTPAR</sequence>
<evidence type="ECO:0000256" key="5">
    <source>
        <dbReference type="ARBA" id="ARBA00022737"/>
    </source>
</evidence>
<keyword evidence="12" id="KW-1185">Reference proteome</keyword>
<dbReference type="GO" id="GO:0008270">
    <property type="term" value="F:zinc ion binding"/>
    <property type="evidence" value="ECO:0007669"/>
    <property type="project" value="UniProtKB-KW"/>
</dbReference>
<feature type="domain" description="RING-type" evidence="10">
    <location>
        <begin position="4"/>
        <end position="222"/>
    </location>
</feature>
<keyword evidence="7" id="KW-0833">Ubl conjugation pathway</keyword>
<dbReference type="GO" id="GO:0061630">
    <property type="term" value="F:ubiquitin protein ligase activity"/>
    <property type="evidence" value="ECO:0007669"/>
    <property type="project" value="UniProtKB-EC"/>
</dbReference>
<evidence type="ECO:0000256" key="9">
    <source>
        <dbReference type="SAM" id="MobiDB-lite"/>
    </source>
</evidence>
<dbReference type="AlphaFoldDB" id="A0A6A6PSR3"/>
<accession>A0A6A6PSR3</accession>
<protein>
    <recommendedName>
        <fullName evidence="2">RBR-type E3 ubiquitin transferase</fullName>
        <ecNumber evidence="2">2.3.2.31</ecNumber>
    </recommendedName>
</protein>
<keyword evidence="4" id="KW-0479">Metal-binding</keyword>
<dbReference type="EMBL" id="MU001635">
    <property type="protein sequence ID" value="KAF2483140.1"/>
    <property type="molecule type" value="Genomic_DNA"/>
</dbReference>
<dbReference type="SMART" id="SM00647">
    <property type="entry name" value="IBR"/>
    <property type="match status" value="2"/>
</dbReference>
<feature type="compositionally biased region" description="Low complexity" evidence="9">
    <location>
        <begin position="234"/>
        <end position="246"/>
    </location>
</feature>